<evidence type="ECO:0008006" key="4">
    <source>
        <dbReference type="Google" id="ProtNLM"/>
    </source>
</evidence>
<evidence type="ECO:0000313" key="3">
    <source>
        <dbReference type="EMBL" id="CAE0520103.1"/>
    </source>
</evidence>
<evidence type="ECO:0000256" key="2">
    <source>
        <dbReference type="SAM" id="MobiDB-lite"/>
    </source>
</evidence>
<feature type="region of interest" description="Disordered" evidence="2">
    <location>
        <begin position="16"/>
        <end position="59"/>
    </location>
</feature>
<dbReference type="Gene3D" id="3.40.50.10490">
    <property type="entry name" value="Glucose-6-phosphate isomerase like protein, domain 1"/>
    <property type="match status" value="1"/>
</dbReference>
<dbReference type="PANTHER" id="PTHR12534">
    <property type="entry name" value="30S RIBOSOMAL PROTEIN S2 PROKARYOTIC AND ORGANELLAR"/>
    <property type="match status" value="1"/>
</dbReference>
<dbReference type="CDD" id="cd01425">
    <property type="entry name" value="RPS2"/>
    <property type="match status" value="1"/>
</dbReference>
<dbReference type="GO" id="GO:0006412">
    <property type="term" value="P:translation"/>
    <property type="evidence" value="ECO:0007669"/>
    <property type="project" value="InterPro"/>
</dbReference>
<name>A0A7S3VWV2_EMIHU</name>
<dbReference type="InterPro" id="IPR023591">
    <property type="entry name" value="Ribosomal_uS2_flav_dom_sf"/>
</dbReference>
<dbReference type="GO" id="GO:0003735">
    <property type="term" value="F:structural constituent of ribosome"/>
    <property type="evidence" value="ECO:0007669"/>
    <property type="project" value="InterPro"/>
</dbReference>
<dbReference type="HAMAP" id="MF_00291_B">
    <property type="entry name" value="Ribosomal_uS2_B"/>
    <property type="match status" value="1"/>
</dbReference>
<dbReference type="InterPro" id="IPR001865">
    <property type="entry name" value="Ribosomal_uS2"/>
</dbReference>
<dbReference type="Pfam" id="PF00318">
    <property type="entry name" value="Ribosomal_S2"/>
    <property type="match status" value="1"/>
</dbReference>
<dbReference type="SUPFAM" id="SSF52313">
    <property type="entry name" value="Ribosomal protein S2"/>
    <property type="match status" value="1"/>
</dbReference>
<dbReference type="NCBIfam" id="TIGR01011">
    <property type="entry name" value="rpsB_bact"/>
    <property type="match status" value="1"/>
</dbReference>
<comment type="similarity">
    <text evidence="1">Belongs to the universal ribosomal protein uS2 family.</text>
</comment>
<dbReference type="EMBL" id="HBIR01000196">
    <property type="protein sequence ID" value="CAE0520103.1"/>
    <property type="molecule type" value="Transcribed_RNA"/>
</dbReference>
<organism evidence="3">
    <name type="scientific">Emiliania huxleyi</name>
    <name type="common">Coccolithophore</name>
    <name type="synonym">Pontosphaera huxleyi</name>
    <dbReference type="NCBI Taxonomy" id="2903"/>
    <lineage>
        <taxon>Eukaryota</taxon>
        <taxon>Haptista</taxon>
        <taxon>Haptophyta</taxon>
        <taxon>Prymnesiophyceae</taxon>
        <taxon>Isochrysidales</taxon>
        <taxon>Noelaerhabdaceae</taxon>
        <taxon>Emiliania</taxon>
    </lineage>
</organism>
<dbReference type="PANTHER" id="PTHR12534:SF0">
    <property type="entry name" value="SMALL RIBOSOMAL SUBUNIT PROTEIN US2M"/>
    <property type="match status" value="1"/>
</dbReference>
<evidence type="ECO:0000256" key="1">
    <source>
        <dbReference type="ARBA" id="ARBA00006242"/>
    </source>
</evidence>
<dbReference type="PRINTS" id="PR00395">
    <property type="entry name" value="RIBOSOMALS2"/>
</dbReference>
<dbReference type="GO" id="GO:0005763">
    <property type="term" value="C:mitochondrial small ribosomal subunit"/>
    <property type="evidence" value="ECO:0007669"/>
    <property type="project" value="TreeGrafter"/>
</dbReference>
<accession>A0A7S3VWV2</accession>
<gene>
    <name evidence="3" type="ORF">EHUX00137_LOCUS137</name>
</gene>
<feature type="compositionally biased region" description="Low complexity" evidence="2">
    <location>
        <begin position="16"/>
        <end position="27"/>
    </location>
</feature>
<reference evidence="3" key="1">
    <citation type="submission" date="2021-01" db="EMBL/GenBank/DDBJ databases">
        <authorList>
            <person name="Corre E."/>
            <person name="Pelletier E."/>
            <person name="Niang G."/>
            <person name="Scheremetjew M."/>
            <person name="Finn R."/>
            <person name="Kale V."/>
            <person name="Holt S."/>
            <person name="Cochrane G."/>
            <person name="Meng A."/>
            <person name="Brown T."/>
            <person name="Cohen L."/>
        </authorList>
    </citation>
    <scope>NUCLEOTIDE SEQUENCE</scope>
    <source>
        <strain evidence="3">379</strain>
    </source>
</reference>
<protein>
    <recommendedName>
        <fullName evidence="4">30S ribosomal protein S2</fullName>
    </recommendedName>
</protein>
<proteinExistence type="inferred from homology"/>
<dbReference type="InterPro" id="IPR005706">
    <property type="entry name" value="Ribosomal_uS2_bac/mit/plastid"/>
</dbReference>
<dbReference type="AlphaFoldDB" id="A0A7S3VWV2"/>
<sequence>MFRHLRVGHRLGAGLSRAARRGASSGAELQSRPPRPPAAGSSSYPQPPGFRRDSDGGRTLTTRDLMATRAFLGYEQRVTHPANYRYLLGFLSGHAIIDPEKTLLSLRRVLSLLKKISFSGGKVLVVSTQPKLARLTRVIGEQSGHFYLARKWTPGLLSNWELSRRQVRKAIELSPIAQRTGRVRQSDVQRALNFKGIEHMARPPDAIVLLDSTSLHGEPAAANIPVIGVVDTDGPARDVDYPIPANANSVRFYHTLANLLVRALKEGEALRATLGEYTSPAEGDLPAAAGHR</sequence>